<reference evidence="1" key="1">
    <citation type="submission" date="2016-10" db="EMBL/GenBank/DDBJ databases">
        <authorList>
            <person name="de Groot N.N."/>
        </authorList>
    </citation>
    <scope>NUCLEOTIDE SEQUENCE</scope>
</reference>
<organism evidence="1">
    <name type="scientific">hydrothermal vent metagenome</name>
    <dbReference type="NCBI Taxonomy" id="652676"/>
    <lineage>
        <taxon>unclassified sequences</taxon>
        <taxon>metagenomes</taxon>
        <taxon>ecological metagenomes</taxon>
    </lineage>
</organism>
<dbReference type="Gene3D" id="3.40.50.1820">
    <property type="entry name" value="alpha/beta hydrolase"/>
    <property type="match status" value="1"/>
</dbReference>
<dbReference type="InterPro" id="IPR029058">
    <property type="entry name" value="AB_hydrolase_fold"/>
</dbReference>
<proteinExistence type="predicted"/>
<dbReference type="EMBL" id="FPHG01000002">
    <property type="protein sequence ID" value="SFV50664.1"/>
    <property type="molecule type" value="Genomic_DNA"/>
</dbReference>
<evidence type="ECO:0000313" key="1">
    <source>
        <dbReference type="EMBL" id="SFV50664.1"/>
    </source>
</evidence>
<accession>A0A1W1BAU2</accession>
<gene>
    <name evidence="1" type="ORF">MNB_SV-9-302</name>
</gene>
<protein>
    <recommendedName>
        <fullName evidence="2">AB hydrolase-1 domain-containing protein</fullName>
    </recommendedName>
</protein>
<sequence length="169" mass="19816">MKYFNGFSLKGEDELFYDYIDNNDFTVAGFSYGAQRAMEFVYNSDKRVDKLILLSPAFFQTQKKSFIRTQLRYFDNNAKEYTKQFLLNTAYPSSFDLSTYLDIGTKEELENLLNYKWDIEKLEEINNRGITVEVYLGSEDKIILSSEAFEFFSNLSIVYYIKGVGHCLK</sequence>
<dbReference type="SUPFAM" id="SSF53474">
    <property type="entry name" value="alpha/beta-Hydrolases"/>
    <property type="match status" value="1"/>
</dbReference>
<evidence type="ECO:0008006" key="2">
    <source>
        <dbReference type="Google" id="ProtNLM"/>
    </source>
</evidence>
<dbReference type="AlphaFoldDB" id="A0A1W1BAU2"/>
<name>A0A1W1BAU2_9ZZZZ</name>
<dbReference type="NCBIfam" id="NF033854">
    <property type="entry name" value="esterase_BioV"/>
    <property type="match status" value="1"/>
</dbReference>